<gene>
    <name evidence="1" type="ORF">JCM19232_4732</name>
</gene>
<reference evidence="1 2" key="2">
    <citation type="submission" date="2015-01" db="EMBL/GenBank/DDBJ databases">
        <authorList>
            <consortium name="NBRP consortium"/>
            <person name="Sawabe T."/>
            <person name="Meirelles P."/>
            <person name="Feng G."/>
            <person name="Sayaka M."/>
            <person name="Hattori M."/>
            <person name="Ohkuma M."/>
        </authorList>
    </citation>
    <scope>NUCLEOTIDE SEQUENCE [LARGE SCALE GENOMIC DNA]</scope>
    <source>
        <strain evidence="1 2">JCM19232</strain>
    </source>
</reference>
<organism evidence="1 2">
    <name type="scientific">Vibrio ishigakensis</name>
    <dbReference type="NCBI Taxonomy" id="1481914"/>
    <lineage>
        <taxon>Bacteria</taxon>
        <taxon>Pseudomonadati</taxon>
        <taxon>Pseudomonadota</taxon>
        <taxon>Gammaproteobacteria</taxon>
        <taxon>Vibrionales</taxon>
        <taxon>Vibrionaceae</taxon>
        <taxon>Vibrio</taxon>
    </lineage>
</organism>
<evidence type="ECO:0000313" key="1">
    <source>
        <dbReference type="EMBL" id="GAM63055.1"/>
    </source>
</evidence>
<evidence type="ECO:0000313" key="2">
    <source>
        <dbReference type="Proteomes" id="UP000031670"/>
    </source>
</evidence>
<proteinExistence type="predicted"/>
<sequence length="55" mass="6411">MLAAIAIIFFGIAVLFALWTIRDHQYSILKETKRQTQLQDEQTKYLLALLAKEED</sequence>
<protein>
    <submittedName>
        <fullName evidence="1">Uncharacterized protein</fullName>
    </submittedName>
</protein>
<accession>A0A0B8P874</accession>
<name>A0A0B8P874_9VIBR</name>
<reference evidence="1 2" key="1">
    <citation type="submission" date="2015-01" db="EMBL/GenBank/DDBJ databases">
        <title>Vibrio sp. C5 JCM 19232 whole genome shotgun sequence.</title>
        <authorList>
            <person name="Sawabe T."/>
            <person name="Meirelles P."/>
            <person name="Feng G."/>
            <person name="Sayaka M."/>
            <person name="Hattori M."/>
            <person name="Ohkuma M."/>
        </authorList>
    </citation>
    <scope>NUCLEOTIDE SEQUENCE [LARGE SCALE GENOMIC DNA]</scope>
    <source>
        <strain evidence="1 2">JCM19232</strain>
    </source>
</reference>
<dbReference type="EMBL" id="BBSA01000007">
    <property type="protein sequence ID" value="GAM63055.1"/>
    <property type="molecule type" value="Genomic_DNA"/>
</dbReference>
<dbReference type="Proteomes" id="UP000031670">
    <property type="component" value="Unassembled WGS sequence"/>
</dbReference>
<comment type="caution">
    <text evidence="1">The sequence shown here is derived from an EMBL/GenBank/DDBJ whole genome shotgun (WGS) entry which is preliminary data.</text>
</comment>
<dbReference type="AlphaFoldDB" id="A0A0B8P874"/>